<dbReference type="AlphaFoldDB" id="A0A1R2B217"/>
<organism evidence="2 3">
    <name type="scientific">Stentor coeruleus</name>
    <dbReference type="NCBI Taxonomy" id="5963"/>
    <lineage>
        <taxon>Eukaryota</taxon>
        <taxon>Sar</taxon>
        <taxon>Alveolata</taxon>
        <taxon>Ciliophora</taxon>
        <taxon>Postciliodesmatophora</taxon>
        <taxon>Heterotrichea</taxon>
        <taxon>Heterotrichida</taxon>
        <taxon>Stentoridae</taxon>
        <taxon>Stentor</taxon>
    </lineage>
</organism>
<proteinExistence type="predicted"/>
<dbReference type="PROSITE" id="PS50054">
    <property type="entry name" value="TYR_PHOSPHATASE_DUAL"/>
    <property type="match status" value="1"/>
</dbReference>
<gene>
    <name evidence="2" type="ORF">SteCoe_31156</name>
</gene>
<dbReference type="SMART" id="SM00195">
    <property type="entry name" value="DSPc"/>
    <property type="match status" value="1"/>
</dbReference>
<dbReference type="Proteomes" id="UP000187209">
    <property type="component" value="Unassembled WGS sequence"/>
</dbReference>
<protein>
    <recommendedName>
        <fullName evidence="1">Tyrosine-protein phosphatase domain-containing protein</fullName>
    </recommendedName>
</protein>
<dbReference type="Pfam" id="PF00782">
    <property type="entry name" value="DSPc"/>
    <property type="match status" value="1"/>
</dbReference>
<dbReference type="Gene3D" id="3.90.190.10">
    <property type="entry name" value="Protein tyrosine phosphatase superfamily"/>
    <property type="match status" value="1"/>
</dbReference>
<dbReference type="CDD" id="cd14498">
    <property type="entry name" value="DSP"/>
    <property type="match status" value="1"/>
</dbReference>
<dbReference type="SUPFAM" id="SSF52799">
    <property type="entry name" value="(Phosphotyrosine protein) phosphatases II"/>
    <property type="match status" value="1"/>
</dbReference>
<comment type="caution">
    <text evidence="2">The sequence shown here is derived from an EMBL/GenBank/DDBJ whole genome shotgun (WGS) entry which is preliminary data.</text>
</comment>
<dbReference type="InterPro" id="IPR000340">
    <property type="entry name" value="Dual-sp_phosphatase_cat-dom"/>
</dbReference>
<sequence>MFIFFLLNNMGNLKYMEIEYIGAVKIRDGLFIGDKATSQDLDFIVSSKITHIINTSSSEVNNEWVSLGITYLSFPWEDSETQVIFEENSDIFEKCYTFIDDTLEIGESILINSVKGESRCVCVVLAFLMKKYKWALTKSLEFLNSRKPDCKIKPNFLFQLVKLENSFVRSLGFPLSKLWDKTEDIEETLLRNTYLNSRPGNFCFLEPEKNKKKARLKWADGGKNIKSKLEINGFKNPIENGLILLKSCVKGKKDKIFVQPPKSVKVSKSVNTLTMKNFSNSVKEYGSFENMKVRKVVRTNSVSKRENSPFFKDFKKIVPKTKKKLPAFALLGFVEIAKGQKKVIGSKGRAGSARPLLRGKG</sequence>
<name>A0A1R2B217_9CILI</name>
<feature type="domain" description="Tyrosine-protein phosphatase" evidence="1">
    <location>
        <begin position="22"/>
        <end position="169"/>
    </location>
</feature>
<dbReference type="InterPro" id="IPR020422">
    <property type="entry name" value="TYR_PHOSPHATASE_DUAL_dom"/>
</dbReference>
<accession>A0A1R2B217</accession>
<dbReference type="InterPro" id="IPR029021">
    <property type="entry name" value="Prot-tyrosine_phosphatase-like"/>
</dbReference>
<evidence type="ECO:0000313" key="3">
    <source>
        <dbReference type="Proteomes" id="UP000187209"/>
    </source>
</evidence>
<dbReference type="EMBL" id="MPUH01001054">
    <property type="protein sequence ID" value="OMJ70786.1"/>
    <property type="molecule type" value="Genomic_DNA"/>
</dbReference>
<evidence type="ECO:0000313" key="2">
    <source>
        <dbReference type="EMBL" id="OMJ70786.1"/>
    </source>
</evidence>
<keyword evidence="3" id="KW-1185">Reference proteome</keyword>
<reference evidence="2 3" key="1">
    <citation type="submission" date="2016-11" db="EMBL/GenBank/DDBJ databases">
        <title>The macronuclear genome of Stentor coeruleus: a giant cell with tiny introns.</title>
        <authorList>
            <person name="Slabodnick M."/>
            <person name="Ruby J.G."/>
            <person name="Reiff S.B."/>
            <person name="Swart E.C."/>
            <person name="Gosai S."/>
            <person name="Prabakaran S."/>
            <person name="Witkowska E."/>
            <person name="Larue G.E."/>
            <person name="Fisher S."/>
            <person name="Freeman R.M."/>
            <person name="Gunawardena J."/>
            <person name="Chu W."/>
            <person name="Stover N.A."/>
            <person name="Gregory B.D."/>
            <person name="Nowacki M."/>
            <person name="Derisi J."/>
            <person name="Roy S.W."/>
            <person name="Marshall W.F."/>
            <person name="Sood P."/>
        </authorList>
    </citation>
    <scope>NUCLEOTIDE SEQUENCE [LARGE SCALE GENOMIC DNA]</scope>
    <source>
        <strain evidence="2">WM001</strain>
    </source>
</reference>
<evidence type="ECO:0000259" key="1">
    <source>
        <dbReference type="PROSITE" id="PS50054"/>
    </source>
</evidence>
<dbReference type="PANTHER" id="PTHR46653:SF1">
    <property type="entry name" value="SPECIFICITY PROTEIN PHOSPHATASE, PUTATIVE-RELATED"/>
    <property type="match status" value="1"/>
</dbReference>
<dbReference type="PANTHER" id="PTHR46653">
    <property type="entry name" value="SPECIFICITY PROTEIN PHOSPHATASE, PUTATIVE-RELATED"/>
    <property type="match status" value="1"/>
</dbReference>
<dbReference type="OrthoDB" id="10252009at2759"/>